<evidence type="ECO:0000313" key="2">
    <source>
        <dbReference type="Proteomes" id="UP000790709"/>
    </source>
</evidence>
<gene>
    <name evidence="1" type="ORF">BV22DRAFT_1100026</name>
</gene>
<dbReference type="Proteomes" id="UP000790709">
    <property type="component" value="Unassembled WGS sequence"/>
</dbReference>
<accession>A0ACB8B2K1</accession>
<comment type="caution">
    <text evidence="1">The sequence shown here is derived from an EMBL/GenBank/DDBJ whole genome shotgun (WGS) entry which is preliminary data.</text>
</comment>
<sequence>MSYSPSETASQLYAEETWLQGALLTGVGYGIVLALFWLCFRTLWKRIKVKDANYRRNVFFLVYASVMFILGSLFMGSNCDFTQLAYINQRNFPGGPAAFEEQMFSIGADEIANVSFVLANWLADSLMVWRCILIYRDCGTSPWIVVAFPGLMLLASFVLGVLFLLQISSPASSPYQVTGTSINYTFPYLSLSLAINIVVTIMIVIRLLIFRRRMTRILGPGHITDHTSVAAMIVESASLYSLFSLMFLIPFAAKNPVSNTFLQTLGEAQFVAPLLIIYREAQGRGWLSSPSTMSSTTSKGSSNAIRLGRFSDIVFATQHAPPTRRSSVSTAEVVVPENEPEDGPKDDDIMVIDRARGFQDPIEAV</sequence>
<proteinExistence type="predicted"/>
<keyword evidence="2" id="KW-1185">Reference proteome</keyword>
<dbReference type="EMBL" id="MU266713">
    <property type="protein sequence ID" value="KAH7918947.1"/>
    <property type="molecule type" value="Genomic_DNA"/>
</dbReference>
<evidence type="ECO:0000313" key="1">
    <source>
        <dbReference type="EMBL" id="KAH7918947.1"/>
    </source>
</evidence>
<protein>
    <submittedName>
        <fullName evidence="1">Uncharacterized protein</fullName>
    </submittedName>
</protein>
<reference evidence="1" key="1">
    <citation type="journal article" date="2021" name="New Phytol.">
        <title>Evolutionary innovations through gain and loss of genes in the ectomycorrhizal Boletales.</title>
        <authorList>
            <person name="Wu G."/>
            <person name="Miyauchi S."/>
            <person name="Morin E."/>
            <person name="Kuo A."/>
            <person name="Drula E."/>
            <person name="Varga T."/>
            <person name="Kohler A."/>
            <person name="Feng B."/>
            <person name="Cao Y."/>
            <person name="Lipzen A."/>
            <person name="Daum C."/>
            <person name="Hundley H."/>
            <person name="Pangilinan J."/>
            <person name="Johnson J."/>
            <person name="Barry K."/>
            <person name="LaButti K."/>
            <person name="Ng V."/>
            <person name="Ahrendt S."/>
            <person name="Min B."/>
            <person name="Choi I.G."/>
            <person name="Park H."/>
            <person name="Plett J.M."/>
            <person name="Magnuson J."/>
            <person name="Spatafora J.W."/>
            <person name="Nagy L.G."/>
            <person name="Henrissat B."/>
            <person name="Grigoriev I.V."/>
            <person name="Yang Z.L."/>
            <person name="Xu J."/>
            <person name="Martin F.M."/>
        </authorList>
    </citation>
    <scope>NUCLEOTIDE SEQUENCE</scope>
    <source>
        <strain evidence="1">KUC20120723A-06</strain>
    </source>
</reference>
<name>A0ACB8B2K1_9AGAM</name>
<organism evidence="1 2">
    <name type="scientific">Leucogyrophana mollusca</name>
    <dbReference type="NCBI Taxonomy" id="85980"/>
    <lineage>
        <taxon>Eukaryota</taxon>
        <taxon>Fungi</taxon>
        <taxon>Dikarya</taxon>
        <taxon>Basidiomycota</taxon>
        <taxon>Agaricomycotina</taxon>
        <taxon>Agaricomycetes</taxon>
        <taxon>Agaricomycetidae</taxon>
        <taxon>Boletales</taxon>
        <taxon>Boletales incertae sedis</taxon>
        <taxon>Leucogyrophana</taxon>
    </lineage>
</organism>